<evidence type="ECO:0000313" key="6">
    <source>
        <dbReference type="Proteomes" id="UP000257123"/>
    </source>
</evidence>
<dbReference type="InterPro" id="IPR013321">
    <property type="entry name" value="Arc_rbn_hlx_hlx"/>
</dbReference>
<dbReference type="PANTHER" id="PTHR36215:SF1">
    <property type="entry name" value="BLL4998 PROTEIN"/>
    <property type="match status" value="1"/>
</dbReference>
<dbReference type="Gene3D" id="1.10.1220.10">
    <property type="entry name" value="Met repressor-like"/>
    <property type="match status" value="1"/>
</dbReference>
<evidence type="ECO:0000313" key="2">
    <source>
        <dbReference type="EMBL" id="HII47259.1"/>
    </source>
</evidence>
<evidence type="ECO:0000313" key="4">
    <source>
        <dbReference type="EMBL" id="RFA97216.1"/>
    </source>
</evidence>
<protein>
    <submittedName>
        <fullName evidence="3">Ribbon-helix-helix protein, CopG family</fullName>
    </submittedName>
    <submittedName>
        <fullName evidence="2">Type II toxin-antitoxin system ParD family antitoxin</fullName>
    </submittedName>
</protein>
<organism evidence="3 6">
    <name type="scientific">Pyrobaculum aerophilum</name>
    <dbReference type="NCBI Taxonomy" id="13773"/>
    <lineage>
        <taxon>Archaea</taxon>
        <taxon>Thermoproteota</taxon>
        <taxon>Thermoprotei</taxon>
        <taxon>Thermoproteales</taxon>
        <taxon>Thermoproteaceae</taxon>
        <taxon>Pyrobaculum</taxon>
    </lineage>
</organism>
<dbReference type="EMBL" id="DUJP01000027">
    <property type="protein sequence ID" value="HII47259.1"/>
    <property type="molecule type" value="Genomic_DNA"/>
</dbReference>
<dbReference type="EMBL" id="NMUF01000030">
    <property type="protein sequence ID" value="RFA97216.1"/>
    <property type="molecule type" value="Genomic_DNA"/>
</dbReference>
<name>A0A371QVC3_9CREN</name>
<dbReference type="SUPFAM" id="SSF47598">
    <property type="entry name" value="Ribbon-helix-helix"/>
    <property type="match status" value="1"/>
</dbReference>
<dbReference type="InterPro" id="IPR002145">
    <property type="entry name" value="CopG"/>
</dbReference>
<dbReference type="EMBL" id="NMUE01000046">
    <property type="protein sequence ID" value="RFA93977.1"/>
    <property type="molecule type" value="Genomic_DNA"/>
</dbReference>
<evidence type="ECO:0000259" key="1">
    <source>
        <dbReference type="Pfam" id="PF01402"/>
    </source>
</evidence>
<dbReference type="AlphaFoldDB" id="A0A371QVC3"/>
<dbReference type="RefSeq" id="WP_011008438.1">
    <property type="nucleotide sequence ID" value="NZ_DUJP01000027.1"/>
</dbReference>
<reference evidence="2" key="2">
    <citation type="journal article" date="2020" name="bioRxiv">
        <title>A rank-normalized archaeal taxonomy based on genome phylogeny resolves widespread incomplete and uneven classifications.</title>
        <authorList>
            <person name="Rinke C."/>
            <person name="Chuvochina M."/>
            <person name="Mussig A.J."/>
            <person name="Chaumeil P.-A."/>
            <person name="Waite D.W."/>
            <person name="Whitman W.B."/>
            <person name="Parks D.H."/>
            <person name="Hugenholtz P."/>
        </authorList>
    </citation>
    <scope>NUCLEOTIDE SEQUENCE</scope>
    <source>
        <strain evidence="2">UBA8839</strain>
    </source>
</reference>
<accession>A0A371QVC3</accession>
<dbReference type="Pfam" id="PF01402">
    <property type="entry name" value="RHH_1"/>
    <property type="match status" value="1"/>
</dbReference>
<evidence type="ECO:0000313" key="5">
    <source>
        <dbReference type="Proteomes" id="UP000256877"/>
    </source>
</evidence>
<reference evidence="5 6" key="1">
    <citation type="submission" date="2017-07" db="EMBL/GenBank/DDBJ databases">
        <title>Draft genome sequence of aerobic hyperthermophilic archaea, Pyrobaculum aerophilum YKB31 and YKB32.</title>
        <authorList>
            <person name="Mochizuki T."/>
            <person name="Berliner A.J."/>
            <person name="Yoshida-Takashima Y."/>
            <person name="Takaki Y."/>
            <person name="Nunoura T."/>
            <person name="Takai K."/>
        </authorList>
    </citation>
    <scope>NUCLEOTIDE SEQUENCE [LARGE SCALE GENOMIC DNA]</scope>
    <source>
        <strain evidence="3 6">YKB31</strain>
        <strain evidence="4 5">YKB32</strain>
    </source>
</reference>
<dbReference type="GO" id="GO:0006355">
    <property type="term" value="P:regulation of DNA-templated transcription"/>
    <property type="evidence" value="ECO:0007669"/>
    <property type="project" value="InterPro"/>
</dbReference>
<dbReference type="GeneID" id="1464303"/>
<dbReference type="OMA" id="CEAVRYA"/>
<dbReference type="Proteomes" id="UP000651120">
    <property type="component" value="Unassembled WGS sequence"/>
</dbReference>
<comment type="caution">
    <text evidence="3">The sequence shown here is derived from an EMBL/GenBank/DDBJ whole genome shotgun (WGS) entry which is preliminary data.</text>
</comment>
<dbReference type="Proteomes" id="UP000257123">
    <property type="component" value="Unassembled WGS sequence"/>
</dbReference>
<dbReference type="InterPro" id="IPR010985">
    <property type="entry name" value="Ribbon_hlx_hlx"/>
</dbReference>
<dbReference type="PANTHER" id="PTHR36215">
    <property type="entry name" value="BLL4998 PROTEIN"/>
    <property type="match status" value="1"/>
</dbReference>
<dbReference type="OrthoDB" id="56938at2157"/>
<gene>
    <name evidence="3" type="ORF">CGL51_11390</name>
    <name evidence="4" type="ORF">CGL52_09905</name>
    <name evidence="2" type="ORF">HA333_07400</name>
</gene>
<feature type="domain" description="Ribbon-helix-helix protein CopG" evidence="1">
    <location>
        <begin position="8"/>
        <end position="48"/>
    </location>
</feature>
<dbReference type="Proteomes" id="UP000256877">
    <property type="component" value="Unassembled WGS sequence"/>
</dbReference>
<dbReference type="CDD" id="cd22231">
    <property type="entry name" value="RHH_NikR_HicB-like"/>
    <property type="match status" value="1"/>
</dbReference>
<sequence>MEIERTVLTTVTLPKPLVRKIDRLVSRGFFPNRCEAVRYAVEKLLEKYGGPLE</sequence>
<proteinExistence type="predicted"/>
<evidence type="ECO:0000313" key="3">
    <source>
        <dbReference type="EMBL" id="RFA93977.1"/>
    </source>
</evidence>